<evidence type="ECO:0000313" key="1">
    <source>
        <dbReference type="EMBL" id="CAH8314843.1"/>
    </source>
</evidence>
<sequence length="56" mass="6390">HLPFSSSRSSVQTKEMMDWDNKQQLNGGGIYVKVMTDEQLKTLRKNSVLLTSTTLF</sequence>
<comment type="caution">
    <text evidence="1">The sequence shown here is derived from an EMBL/GenBank/DDBJ whole genome shotgun (WGS) entry which is preliminary data.</text>
</comment>
<protein>
    <submittedName>
        <fullName evidence="1">Uncharacterized protein</fullName>
    </submittedName>
</protein>
<name>A0ABC8J6E6_ERUVS</name>
<reference evidence="1 2" key="1">
    <citation type="submission" date="2022-03" db="EMBL/GenBank/DDBJ databases">
        <authorList>
            <person name="Macdonald S."/>
            <person name="Ahmed S."/>
            <person name="Newling K."/>
        </authorList>
    </citation>
    <scope>NUCLEOTIDE SEQUENCE [LARGE SCALE GENOMIC DNA]</scope>
</reference>
<gene>
    <name evidence="1" type="ORF">ERUC_LOCUS7262</name>
</gene>
<proteinExistence type="predicted"/>
<accession>A0ABC8J6E6</accession>
<dbReference type="EMBL" id="CAKOAT010081821">
    <property type="protein sequence ID" value="CAH8314843.1"/>
    <property type="molecule type" value="Genomic_DNA"/>
</dbReference>
<dbReference type="Proteomes" id="UP001642260">
    <property type="component" value="Unassembled WGS sequence"/>
</dbReference>
<feature type="non-terminal residue" evidence="1">
    <location>
        <position position="1"/>
    </location>
</feature>
<keyword evidence="2" id="KW-1185">Reference proteome</keyword>
<dbReference type="AlphaFoldDB" id="A0ABC8J6E6"/>
<organism evidence="1 2">
    <name type="scientific">Eruca vesicaria subsp. sativa</name>
    <name type="common">Garden rocket</name>
    <name type="synonym">Eruca sativa</name>
    <dbReference type="NCBI Taxonomy" id="29727"/>
    <lineage>
        <taxon>Eukaryota</taxon>
        <taxon>Viridiplantae</taxon>
        <taxon>Streptophyta</taxon>
        <taxon>Embryophyta</taxon>
        <taxon>Tracheophyta</taxon>
        <taxon>Spermatophyta</taxon>
        <taxon>Magnoliopsida</taxon>
        <taxon>eudicotyledons</taxon>
        <taxon>Gunneridae</taxon>
        <taxon>Pentapetalae</taxon>
        <taxon>rosids</taxon>
        <taxon>malvids</taxon>
        <taxon>Brassicales</taxon>
        <taxon>Brassicaceae</taxon>
        <taxon>Brassiceae</taxon>
        <taxon>Eruca</taxon>
    </lineage>
</organism>
<evidence type="ECO:0000313" key="2">
    <source>
        <dbReference type="Proteomes" id="UP001642260"/>
    </source>
</evidence>